<keyword evidence="2" id="KW-0812">Transmembrane</keyword>
<comment type="caution">
    <text evidence="4">The sequence shown here is derived from an EMBL/GenBank/DDBJ whole genome shotgun (WGS) entry which is preliminary data.</text>
</comment>
<feature type="compositionally biased region" description="Polar residues" evidence="1">
    <location>
        <begin position="163"/>
        <end position="173"/>
    </location>
</feature>
<feature type="compositionally biased region" description="Polar residues" evidence="1">
    <location>
        <begin position="180"/>
        <end position="191"/>
    </location>
</feature>
<proteinExistence type="predicted"/>
<dbReference type="RefSeq" id="WP_238894822.1">
    <property type="nucleotide sequence ID" value="NZ_JAKOGG010000002.1"/>
</dbReference>
<dbReference type="InterPro" id="IPR025194">
    <property type="entry name" value="RodZ-like_C"/>
</dbReference>
<dbReference type="EMBL" id="JAKOGG010000002">
    <property type="protein sequence ID" value="MCS4555418.1"/>
    <property type="molecule type" value="Genomic_DNA"/>
</dbReference>
<name>A0ABT2FGH5_9GAMM</name>
<gene>
    <name evidence="4" type="ORF">L9G74_03110</name>
</gene>
<evidence type="ECO:0000313" key="5">
    <source>
        <dbReference type="Proteomes" id="UP001201549"/>
    </source>
</evidence>
<evidence type="ECO:0000256" key="1">
    <source>
        <dbReference type="SAM" id="MobiDB-lite"/>
    </source>
</evidence>
<feature type="compositionally biased region" description="Basic and acidic residues" evidence="1">
    <location>
        <begin position="8"/>
        <end position="21"/>
    </location>
</feature>
<organism evidence="4 5">
    <name type="scientific">Shewanella electrica</name>
    <dbReference type="NCBI Taxonomy" id="515560"/>
    <lineage>
        <taxon>Bacteria</taxon>
        <taxon>Pseudomonadati</taxon>
        <taxon>Pseudomonadota</taxon>
        <taxon>Gammaproteobacteria</taxon>
        <taxon>Alteromonadales</taxon>
        <taxon>Shewanellaceae</taxon>
        <taxon>Shewanella</taxon>
    </lineage>
</organism>
<evidence type="ECO:0000259" key="3">
    <source>
        <dbReference type="Pfam" id="PF13464"/>
    </source>
</evidence>
<reference evidence="5" key="1">
    <citation type="submission" date="2023-07" db="EMBL/GenBank/DDBJ databases">
        <title>Shewanella mangrovi sp. nov., an acetaldehyde- degrading bacterium isolated from mangrove sediment.</title>
        <authorList>
            <person name="Liu Y."/>
        </authorList>
    </citation>
    <scope>NUCLEOTIDE SEQUENCE [LARGE SCALE GENOMIC DNA]</scope>
    <source>
        <strain evidence="5">C32</strain>
    </source>
</reference>
<dbReference type="Proteomes" id="UP001201549">
    <property type="component" value="Unassembled WGS sequence"/>
</dbReference>
<keyword evidence="2" id="KW-0472">Membrane</keyword>
<dbReference type="Gene3D" id="1.10.260.40">
    <property type="entry name" value="lambda repressor-like DNA-binding domains"/>
    <property type="match status" value="1"/>
</dbReference>
<evidence type="ECO:0000256" key="2">
    <source>
        <dbReference type="SAM" id="Phobius"/>
    </source>
</evidence>
<protein>
    <submittedName>
        <fullName evidence="4">DUF4115 domain-containing protein</fullName>
    </submittedName>
</protein>
<feature type="region of interest" description="Disordered" evidence="1">
    <location>
        <begin position="1"/>
        <end position="21"/>
    </location>
</feature>
<dbReference type="InterPro" id="IPR050400">
    <property type="entry name" value="Bact_Cytoskel_RodZ"/>
</dbReference>
<dbReference type="Pfam" id="PF13413">
    <property type="entry name" value="HTH_25"/>
    <property type="match status" value="1"/>
</dbReference>
<dbReference type="SUPFAM" id="SSF47413">
    <property type="entry name" value="lambda repressor-like DNA-binding domains"/>
    <property type="match status" value="1"/>
</dbReference>
<dbReference type="Pfam" id="PF13464">
    <property type="entry name" value="RodZ_C"/>
    <property type="match status" value="1"/>
</dbReference>
<keyword evidence="5" id="KW-1185">Reference proteome</keyword>
<dbReference type="PANTHER" id="PTHR34475:SF1">
    <property type="entry name" value="CYTOSKELETON PROTEIN RODZ"/>
    <property type="match status" value="1"/>
</dbReference>
<dbReference type="InterPro" id="IPR010982">
    <property type="entry name" value="Lambda_DNA-bd_dom_sf"/>
</dbReference>
<sequence>MTEFQNNSDKEEQKSEATHEHKDMLGAVLQQAREAKKFTTAEVATRLHLRNVVVEEIERDDFSNISSATYVRGYVRNYARLVEADIRLIEECLARQVPTVASPHMQSFSRKTTLEKRDTHWMWLTYFIVIVSIALAVWWWVQKPASVDESLSKPTIEELQAPNDANDNTTIQPTRRDIISDNSSADETSATAAIDTPATASDVTSTAAPVAPANTDLETANATAVDAAPAVTTATASDNSAVGATADISQSTIDLVLSGDCWIKATDANGHVMIDGLKTAGQQIQVAGIPPISIILGAPQVVTLKYNGANVSLDGYKAGRVARLTLPQA</sequence>
<dbReference type="PANTHER" id="PTHR34475">
    <property type="match status" value="1"/>
</dbReference>
<feature type="region of interest" description="Disordered" evidence="1">
    <location>
        <begin position="158"/>
        <end position="205"/>
    </location>
</feature>
<evidence type="ECO:0000313" key="4">
    <source>
        <dbReference type="EMBL" id="MCS4555418.1"/>
    </source>
</evidence>
<feature type="domain" description="Cytoskeleton protein RodZ-like C-terminal" evidence="3">
    <location>
        <begin position="255"/>
        <end position="325"/>
    </location>
</feature>
<feature type="transmembrane region" description="Helical" evidence="2">
    <location>
        <begin position="121"/>
        <end position="141"/>
    </location>
</feature>
<accession>A0ABT2FGH5</accession>
<keyword evidence="2" id="KW-1133">Transmembrane helix</keyword>